<proteinExistence type="predicted"/>
<accession>A0A2H4Q1P0</accession>
<evidence type="ECO:0000313" key="1">
    <source>
        <dbReference type="EMBL" id="SEJ07322.1"/>
    </source>
</evidence>
<reference evidence="1 2" key="1">
    <citation type="submission" date="2016-10" db="EMBL/GenBank/DDBJ databases">
        <authorList>
            <person name="de Groot N.N."/>
        </authorList>
    </citation>
    <scope>NUCLEOTIDE SEQUENCE [LARGE SCALE GENOMIC DNA]</scope>
    <source>
        <strain evidence="1 2">DSM 22187</strain>
    </source>
</reference>
<dbReference type="SUPFAM" id="SSF52833">
    <property type="entry name" value="Thioredoxin-like"/>
    <property type="match status" value="1"/>
</dbReference>
<gene>
    <name evidence="1" type="ORF">SAMN05444271_11944</name>
</gene>
<sequence>MILSPERRDREAEIVVYDISVYSVDSRADLAERDILFNLLADPDGAVADVFGLDTGEGYTDRRTFVLADEEVFAMYDPKLADLADHATAVLNDIRNGFITGG</sequence>
<dbReference type="EMBL" id="FNYR01000019">
    <property type="protein sequence ID" value="SEJ07322.1"/>
    <property type="molecule type" value="Genomic_DNA"/>
</dbReference>
<evidence type="ECO:0000313" key="2">
    <source>
        <dbReference type="Proteomes" id="UP000198888"/>
    </source>
</evidence>
<dbReference type="Proteomes" id="UP000198888">
    <property type="component" value="Unassembled WGS sequence"/>
</dbReference>
<accession>A0A1H6W470</accession>
<keyword evidence="2" id="KW-1185">Reference proteome</keyword>
<organism evidence="1 2">
    <name type="scientific">Halohasta litchfieldiae</name>
    <dbReference type="NCBI Taxonomy" id="1073996"/>
    <lineage>
        <taxon>Archaea</taxon>
        <taxon>Methanobacteriati</taxon>
        <taxon>Methanobacteriota</taxon>
        <taxon>Stenosarchaea group</taxon>
        <taxon>Halobacteria</taxon>
        <taxon>Halobacteriales</taxon>
        <taxon>Haloferacaceae</taxon>
        <taxon>Halohasta</taxon>
    </lineage>
</organism>
<name>A0A1H6W470_9EURY</name>
<dbReference type="OrthoDB" id="145578at2157"/>
<dbReference type="AlphaFoldDB" id="A0A1H6W470"/>
<dbReference type="RefSeq" id="WP_089673081.1">
    <property type="nucleotide sequence ID" value="NZ_CP024845.1"/>
</dbReference>
<dbReference type="GeneID" id="35002276"/>
<protein>
    <submittedName>
        <fullName evidence="1">Peroxiredoxin Q/BCP</fullName>
    </submittedName>
</protein>
<dbReference type="STRING" id="1073996.SAMN05444271_11944"/>
<dbReference type="Gene3D" id="3.40.30.10">
    <property type="entry name" value="Glutaredoxin"/>
    <property type="match status" value="1"/>
</dbReference>
<dbReference type="KEGG" id="hae:halTADL_1470"/>
<dbReference type="InterPro" id="IPR036249">
    <property type="entry name" value="Thioredoxin-like_sf"/>
</dbReference>